<accession>A0A9X3E1H0</accession>
<organism evidence="1 2">
    <name type="scientific">Kaistia nematophila</name>
    <dbReference type="NCBI Taxonomy" id="2994654"/>
    <lineage>
        <taxon>Bacteria</taxon>
        <taxon>Pseudomonadati</taxon>
        <taxon>Pseudomonadota</taxon>
        <taxon>Alphaproteobacteria</taxon>
        <taxon>Hyphomicrobiales</taxon>
        <taxon>Kaistiaceae</taxon>
        <taxon>Kaistia</taxon>
    </lineage>
</organism>
<dbReference type="EMBL" id="JAPKNK010000003">
    <property type="protein sequence ID" value="MCX5569667.1"/>
    <property type="molecule type" value="Genomic_DNA"/>
</dbReference>
<dbReference type="RefSeq" id="WP_266338627.1">
    <property type="nucleotide sequence ID" value="NZ_JAPKNK010000003.1"/>
</dbReference>
<comment type="caution">
    <text evidence="1">The sequence shown here is derived from an EMBL/GenBank/DDBJ whole genome shotgun (WGS) entry which is preliminary data.</text>
</comment>
<name>A0A9X3E1H0_9HYPH</name>
<gene>
    <name evidence="1" type="ORF">OSH07_10735</name>
</gene>
<proteinExistence type="predicted"/>
<reference evidence="1" key="1">
    <citation type="submission" date="2022-11" db="EMBL/GenBank/DDBJ databases">
        <title>Biodiversity and phylogenetic relationships of bacteria.</title>
        <authorList>
            <person name="Machado R.A.R."/>
            <person name="Bhat A."/>
            <person name="Loulou A."/>
            <person name="Kallel S."/>
        </authorList>
    </citation>
    <scope>NUCLEOTIDE SEQUENCE</scope>
    <source>
        <strain evidence="1">K-TC2</strain>
    </source>
</reference>
<dbReference type="Proteomes" id="UP001144805">
    <property type="component" value="Unassembled WGS sequence"/>
</dbReference>
<dbReference type="AlphaFoldDB" id="A0A9X3E1H0"/>
<sequence length="58" mass="5956">MPNTIHPKLAAEVEALAEAAPDEVGKATLLNIARTLAPIHSDDAAAPMAEPSKPQSSP</sequence>
<keyword evidence="2" id="KW-1185">Reference proteome</keyword>
<protein>
    <submittedName>
        <fullName evidence="1">Uncharacterized protein</fullName>
    </submittedName>
</protein>
<evidence type="ECO:0000313" key="1">
    <source>
        <dbReference type="EMBL" id="MCX5569667.1"/>
    </source>
</evidence>
<evidence type="ECO:0000313" key="2">
    <source>
        <dbReference type="Proteomes" id="UP001144805"/>
    </source>
</evidence>